<reference evidence="2" key="1">
    <citation type="submission" date="2021-03" db="EMBL/GenBank/DDBJ databases">
        <title>Chromosome level genome of the anhydrobiotic midge Polypedilum vanderplanki.</title>
        <authorList>
            <person name="Yoshida Y."/>
            <person name="Kikawada T."/>
            <person name="Gusev O."/>
        </authorList>
    </citation>
    <scope>NUCLEOTIDE SEQUENCE</scope>
    <source>
        <strain evidence="2">NIAS01</strain>
        <tissue evidence="2">Whole body or cell culture</tissue>
    </source>
</reference>
<dbReference type="Proteomes" id="UP001107558">
    <property type="component" value="Chromosome 1"/>
</dbReference>
<keyword evidence="3" id="KW-1185">Reference proteome</keyword>
<name>A0A9J6CII0_POLVA</name>
<feature type="compositionally biased region" description="Low complexity" evidence="1">
    <location>
        <begin position="98"/>
        <end position="139"/>
    </location>
</feature>
<feature type="compositionally biased region" description="Polar residues" evidence="1">
    <location>
        <begin position="237"/>
        <end position="247"/>
    </location>
</feature>
<dbReference type="OrthoDB" id="10636439at2759"/>
<proteinExistence type="predicted"/>
<feature type="compositionally biased region" description="Polar residues" evidence="1">
    <location>
        <begin position="347"/>
        <end position="374"/>
    </location>
</feature>
<protein>
    <submittedName>
        <fullName evidence="2">Uncharacterized protein</fullName>
    </submittedName>
</protein>
<accession>A0A9J6CII0</accession>
<feature type="compositionally biased region" description="Low complexity" evidence="1">
    <location>
        <begin position="146"/>
        <end position="155"/>
    </location>
</feature>
<organism evidence="2 3">
    <name type="scientific">Polypedilum vanderplanki</name>
    <name type="common">Sleeping chironomid midge</name>
    <dbReference type="NCBI Taxonomy" id="319348"/>
    <lineage>
        <taxon>Eukaryota</taxon>
        <taxon>Metazoa</taxon>
        <taxon>Ecdysozoa</taxon>
        <taxon>Arthropoda</taxon>
        <taxon>Hexapoda</taxon>
        <taxon>Insecta</taxon>
        <taxon>Pterygota</taxon>
        <taxon>Neoptera</taxon>
        <taxon>Endopterygota</taxon>
        <taxon>Diptera</taxon>
        <taxon>Nematocera</taxon>
        <taxon>Chironomoidea</taxon>
        <taxon>Chironomidae</taxon>
        <taxon>Chironominae</taxon>
        <taxon>Polypedilum</taxon>
        <taxon>Polypedilum</taxon>
    </lineage>
</organism>
<feature type="compositionally biased region" description="Low complexity" evidence="1">
    <location>
        <begin position="44"/>
        <end position="57"/>
    </location>
</feature>
<evidence type="ECO:0000313" key="3">
    <source>
        <dbReference type="Proteomes" id="UP001107558"/>
    </source>
</evidence>
<dbReference type="EMBL" id="JADBJN010000001">
    <property type="protein sequence ID" value="KAG5681539.1"/>
    <property type="molecule type" value="Genomic_DNA"/>
</dbReference>
<feature type="compositionally biased region" description="Gly residues" evidence="1">
    <location>
        <begin position="21"/>
        <end position="43"/>
    </location>
</feature>
<feature type="region of interest" description="Disordered" evidence="1">
    <location>
        <begin position="347"/>
        <end position="398"/>
    </location>
</feature>
<dbReference type="AlphaFoldDB" id="A0A9J6CII0"/>
<gene>
    <name evidence="2" type="ORF">PVAND_010961</name>
</gene>
<comment type="caution">
    <text evidence="2">The sequence shown here is derived from an EMBL/GenBank/DDBJ whole genome shotgun (WGS) entry which is preliminary data.</text>
</comment>
<feature type="region of interest" description="Disordered" evidence="1">
    <location>
        <begin position="1"/>
        <end position="316"/>
    </location>
</feature>
<evidence type="ECO:0000313" key="2">
    <source>
        <dbReference type="EMBL" id="KAG5681539.1"/>
    </source>
</evidence>
<feature type="compositionally biased region" description="Low complexity" evidence="1">
    <location>
        <begin position="287"/>
        <end position="316"/>
    </location>
</feature>
<evidence type="ECO:0000256" key="1">
    <source>
        <dbReference type="SAM" id="MobiDB-lite"/>
    </source>
</evidence>
<feature type="compositionally biased region" description="Polar residues" evidence="1">
    <location>
        <begin position="272"/>
        <end position="286"/>
    </location>
</feature>
<feature type="compositionally biased region" description="Low complexity" evidence="1">
    <location>
        <begin position="65"/>
        <end position="79"/>
    </location>
</feature>
<feature type="compositionally biased region" description="Low complexity" evidence="1">
    <location>
        <begin position="172"/>
        <end position="189"/>
    </location>
</feature>
<sequence>MERGGRGFNSRGGFRGRGRGMRGGGFSNGPMNGRGGMIRGRGGMRPPRMGLGFQSRGGSRGGRGRFPSQSGEFFQSQQQPNENVAPVQQEPEKPVVQSNSSAPPANSNTSSGGSNATNAVVGNNVPVVTTGPSQTQQTSAPPPSQAAPVSSAPSGNFSSMQPREMRGDMPRGRGFSRGFSRGSFSRGRGNFNQGSMPPRQFDTRQPSNLTPALPSGPPKMSRYDNSIPPKRGRFESNPYNSRNMSQNQPPPMAPQHHQSSYNMPQHGAPNPSGYQDQTSYMDQYQHSSSSGYNSSIPPQSYPSNGQSYGQSYSSQNSQMGYQEYDHNAGYQDYNASSYDTRGYANYSQDYRSSSYGTSTADGYGQVSQDSSYASYETRGGYGNYDSYSQGYNSQSGYY</sequence>
<feature type="compositionally biased region" description="Low complexity" evidence="1">
    <location>
        <begin position="383"/>
        <end position="398"/>
    </location>
</feature>